<gene>
    <name evidence="1" type="ORF">I595_1647</name>
</gene>
<dbReference type="AlphaFoldDB" id="A0A0P7AVQ5"/>
<name>A0A0P7AVQ5_9FLAO</name>
<comment type="caution">
    <text evidence="1">The sequence shown here is derived from an EMBL/GenBank/DDBJ whole genome shotgun (WGS) entry which is preliminary data.</text>
</comment>
<keyword evidence="2" id="KW-1185">Reference proteome</keyword>
<organism evidence="1 2">
    <name type="scientific">Croceitalea dokdonensis DOKDO 023</name>
    <dbReference type="NCBI Taxonomy" id="1300341"/>
    <lineage>
        <taxon>Bacteria</taxon>
        <taxon>Pseudomonadati</taxon>
        <taxon>Bacteroidota</taxon>
        <taxon>Flavobacteriia</taxon>
        <taxon>Flavobacteriales</taxon>
        <taxon>Flavobacteriaceae</taxon>
        <taxon>Croceitalea</taxon>
    </lineage>
</organism>
<dbReference type="EMBL" id="LDJX01000003">
    <property type="protein sequence ID" value="KPM31998.1"/>
    <property type="molecule type" value="Genomic_DNA"/>
</dbReference>
<dbReference type="Proteomes" id="UP000050280">
    <property type="component" value="Unassembled WGS sequence"/>
</dbReference>
<evidence type="ECO:0000313" key="2">
    <source>
        <dbReference type="Proteomes" id="UP000050280"/>
    </source>
</evidence>
<reference evidence="1 2" key="1">
    <citation type="submission" date="2015-09" db="EMBL/GenBank/DDBJ databases">
        <title>Genome sequence of the marine flavobacterium Croceitalea dokdonensis DOKDO 023 that contains proton- and sodium-pumping rhodopsins.</title>
        <authorList>
            <person name="Kwon S.-K."/>
            <person name="Lee H.K."/>
            <person name="Kwak M.-J."/>
            <person name="Kim J.F."/>
        </authorList>
    </citation>
    <scope>NUCLEOTIDE SEQUENCE [LARGE SCALE GENOMIC DNA]</scope>
    <source>
        <strain evidence="1 2">DOKDO 023</strain>
    </source>
</reference>
<accession>A0A0P7AVQ5</accession>
<sequence length="50" mass="5887">MAKIRPVCIRWVTLGFINMVSKFYCCLKCTLFWCNQQNPTRSPLFLSKSL</sequence>
<evidence type="ECO:0000313" key="1">
    <source>
        <dbReference type="EMBL" id="KPM31998.1"/>
    </source>
</evidence>
<protein>
    <submittedName>
        <fullName evidence="1">Uncharacterized protein</fullName>
    </submittedName>
</protein>
<proteinExistence type="predicted"/>